<name>A0A5P9NL17_9GAMM</name>
<reference evidence="7 8" key="1">
    <citation type="submission" date="2019-02" db="EMBL/GenBank/DDBJ databases">
        <authorList>
            <person name="Li S.-H."/>
        </authorList>
    </citation>
    <scope>NUCLEOTIDE SEQUENCE [LARGE SCALE GENOMIC DNA]</scope>
    <source>
        <strain evidence="7 8">IMCC14385</strain>
    </source>
</reference>
<dbReference type="PROSITE" id="PS00211">
    <property type="entry name" value="ABC_TRANSPORTER_1"/>
    <property type="match status" value="1"/>
</dbReference>
<dbReference type="Pfam" id="PF00005">
    <property type="entry name" value="ABC_tran"/>
    <property type="match status" value="1"/>
</dbReference>
<dbReference type="NCBIfam" id="NF010068">
    <property type="entry name" value="PRK13548.1"/>
    <property type="match status" value="1"/>
</dbReference>
<gene>
    <name evidence="7" type="ORF">EY643_08225</name>
</gene>
<dbReference type="GO" id="GO:0016887">
    <property type="term" value="F:ATP hydrolysis activity"/>
    <property type="evidence" value="ECO:0007669"/>
    <property type="project" value="InterPro"/>
</dbReference>
<dbReference type="GO" id="GO:0005524">
    <property type="term" value="F:ATP binding"/>
    <property type="evidence" value="ECO:0007669"/>
    <property type="project" value="UniProtKB-KW"/>
</dbReference>
<dbReference type="PANTHER" id="PTHR42794:SF1">
    <property type="entry name" value="HEMIN IMPORT ATP-BINDING PROTEIN HMUV"/>
    <property type="match status" value="1"/>
</dbReference>
<dbReference type="RefSeq" id="WP_152661745.1">
    <property type="nucleotide sequence ID" value="NZ_CP036422.1"/>
</dbReference>
<dbReference type="SUPFAM" id="SSF52540">
    <property type="entry name" value="P-loop containing nucleoside triphosphate hydrolases"/>
    <property type="match status" value="1"/>
</dbReference>
<evidence type="ECO:0000259" key="6">
    <source>
        <dbReference type="PROSITE" id="PS50893"/>
    </source>
</evidence>
<sequence length="260" mass="27894">MALLSLNTAGVSPYGNSELLQEIQLDLAAAEVLGIVGPNGAGKSTLLHTLAGGHALDNGELRLQGQALASMNNEQRAQSLAFLSQNPGLNFPFTVEEVILLGRIPHASGIEADAEILNQVLAFTDTESLRERLYTELSGGERQRVQLARCVAQIWRPEDSAGRVLLMDEPSAALDLAHTHMVSDIVRRLSNEGCGIIIASHDFNLLAGICDRITVLNNGRQHATGTPREVLTTPMFSDVFTANVLIEEHPVHGGPLVINS</sequence>
<evidence type="ECO:0000256" key="1">
    <source>
        <dbReference type="ARBA" id="ARBA00022448"/>
    </source>
</evidence>
<keyword evidence="1" id="KW-0813">Transport</keyword>
<protein>
    <submittedName>
        <fullName evidence="7">Heme ABC transporter ATP-binding protein</fullName>
    </submittedName>
</protein>
<dbReference type="InterPro" id="IPR027417">
    <property type="entry name" value="P-loop_NTPase"/>
</dbReference>
<dbReference type="SMART" id="SM00382">
    <property type="entry name" value="AAA"/>
    <property type="match status" value="1"/>
</dbReference>
<proteinExistence type="predicted"/>
<evidence type="ECO:0000256" key="5">
    <source>
        <dbReference type="ARBA" id="ARBA00037066"/>
    </source>
</evidence>
<evidence type="ECO:0000313" key="8">
    <source>
        <dbReference type="Proteomes" id="UP000326287"/>
    </source>
</evidence>
<dbReference type="KEGG" id="halc:EY643_08225"/>
<dbReference type="Proteomes" id="UP000326287">
    <property type="component" value="Chromosome"/>
</dbReference>
<evidence type="ECO:0000256" key="3">
    <source>
        <dbReference type="ARBA" id="ARBA00022840"/>
    </source>
</evidence>
<dbReference type="CDD" id="cd03214">
    <property type="entry name" value="ABC_Iron-Siderophores_B12_Hemin"/>
    <property type="match status" value="1"/>
</dbReference>
<dbReference type="PANTHER" id="PTHR42794">
    <property type="entry name" value="HEMIN IMPORT ATP-BINDING PROTEIN HMUV"/>
    <property type="match status" value="1"/>
</dbReference>
<dbReference type="InterPro" id="IPR003439">
    <property type="entry name" value="ABC_transporter-like_ATP-bd"/>
</dbReference>
<evidence type="ECO:0000256" key="2">
    <source>
        <dbReference type="ARBA" id="ARBA00022741"/>
    </source>
</evidence>
<dbReference type="PROSITE" id="PS50893">
    <property type="entry name" value="ABC_TRANSPORTER_2"/>
    <property type="match status" value="1"/>
</dbReference>
<keyword evidence="4" id="KW-1278">Translocase</keyword>
<dbReference type="OrthoDB" id="5292475at2"/>
<dbReference type="Gene3D" id="3.40.50.300">
    <property type="entry name" value="P-loop containing nucleotide triphosphate hydrolases"/>
    <property type="match status" value="1"/>
</dbReference>
<comment type="function">
    <text evidence="5">Part of the ABC transporter complex HmuTUV involved in hemin import. Responsible for energy coupling to the transport system.</text>
</comment>
<evidence type="ECO:0000313" key="7">
    <source>
        <dbReference type="EMBL" id="QFU75638.1"/>
    </source>
</evidence>
<feature type="domain" description="ABC transporter" evidence="6">
    <location>
        <begin position="1"/>
        <end position="243"/>
    </location>
</feature>
<accession>A0A5P9NL17</accession>
<dbReference type="EMBL" id="CP036422">
    <property type="protein sequence ID" value="QFU75638.1"/>
    <property type="molecule type" value="Genomic_DNA"/>
</dbReference>
<dbReference type="AlphaFoldDB" id="A0A5P9NL17"/>
<keyword evidence="2" id="KW-0547">Nucleotide-binding</keyword>
<keyword evidence="3 7" id="KW-0067">ATP-binding</keyword>
<dbReference type="InterPro" id="IPR017871">
    <property type="entry name" value="ABC_transporter-like_CS"/>
</dbReference>
<organism evidence="7 8">
    <name type="scientific">Halioglobus maricola</name>
    <dbReference type="NCBI Taxonomy" id="2601894"/>
    <lineage>
        <taxon>Bacteria</taxon>
        <taxon>Pseudomonadati</taxon>
        <taxon>Pseudomonadota</taxon>
        <taxon>Gammaproteobacteria</taxon>
        <taxon>Cellvibrionales</taxon>
        <taxon>Halieaceae</taxon>
        <taxon>Halioglobus</taxon>
    </lineage>
</organism>
<evidence type="ECO:0000256" key="4">
    <source>
        <dbReference type="ARBA" id="ARBA00022967"/>
    </source>
</evidence>
<dbReference type="InterPro" id="IPR003593">
    <property type="entry name" value="AAA+_ATPase"/>
</dbReference>
<keyword evidence="8" id="KW-1185">Reference proteome</keyword>